<reference evidence="2 3" key="1">
    <citation type="journal article" date="2016" name="Mol. Biol. Evol.">
        <title>Comparative Genomics of Early-Diverging Mushroom-Forming Fungi Provides Insights into the Origins of Lignocellulose Decay Capabilities.</title>
        <authorList>
            <person name="Nagy L.G."/>
            <person name="Riley R."/>
            <person name="Tritt A."/>
            <person name="Adam C."/>
            <person name="Daum C."/>
            <person name="Floudas D."/>
            <person name="Sun H."/>
            <person name="Yadav J.S."/>
            <person name="Pangilinan J."/>
            <person name="Larsson K.H."/>
            <person name="Matsuura K."/>
            <person name="Barry K."/>
            <person name="Labutti K."/>
            <person name="Kuo R."/>
            <person name="Ohm R.A."/>
            <person name="Bhattacharya S.S."/>
            <person name="Shirouzu T."/>
            <person name="Yoshinaga Y."/>
            <person name="Martin F.M."/>
            <person name="Grigoriev I.V."/>
            <person name="Hibbett D.S."/>
        </authorList>
    </citation>
    <scope>NUCLEOTIDE SEQUENCE [LARGE SCALE GENOMIC DNA]</scope>
    <source>
        <strain evidence="2 3">L-15889</strain>
    </source>
</reference>
<evidence type="ECO:0000313" key="3">
    <source>
        <dbReference type="Proteomes" id="UP000076727"/>
    </source>
</evidence>
<dbReference type="Proteomes" id="UP000076727">
    <property type="component" value="Unassembled WGS sequence"/>
</dbReference>
<keyword evidence="3" id="KW-1185">Reference proteome</keyword>
<accession>A0A165REL1</accession>
<keyword evidence="1" id="KW-1133">Transmembrane helix</keyword>
<dbReference type="AlphaFoldDB" id="A0A165REL1"/>
<feature type="transmembrane region" description="Helical" evidence="1">
    <location>
        <begin position="12"/>
        <end position="33"/>
    </location>
</feature>
<keyword evidence="1" id="KW-0472">Membrane</keyword>
<dbReference type="EMBL" id="KV429050">
    <property type="protein sequence ID" value="KZT70652.1"/>
    <property type="molecule type" value="Genomic_DNA"/>
</dbReference>
<organism evidence="2 3">
    <name type="scientific">Daedalea quercina L-15889</name>
    <dbReference type="NCBI Taxonomy" id="1314783"/>
    <lineage>
        <taxon>Eukaryota</taxon>
        <taxon>Fungi</taxon>
        <taxon>Dikarya</taxon>
        <taxon>Basidiomycota</taxon>
        <taxon>Agaricomycotina</taxon>
        <taxon>Agaricomycetes</taxon>
        <taxon>Polyporales</taxon>
        <taxon>Fomitopsis</taxon>
    </lineage>
</organism>
<evidence type="ECO:0000313" key="2">
    <source>
        <dbReference type="EMBL" id="KZT70652.1"/>
    </source>
</evidence>
<proteinExistence type="predicted"/>
<sequence>MITSCVQKQTSTYHVLTVICVSSLVAWFTFAAVRRHVWTHLRYRNQYIALKRCQGTIKYILKGKPAFLA</sequence>
<name>A0A165REL1_9APHY</name>
<protein>
    <submittedName>
        <fullName evidence="2">Uncharacterized protein</fullName>
    </submittedName>
</protein>
<evidence type="ECO:0000256" key="1">
    <source>
        <dbReference type="SAM" id="Phobius"/>
    </source>
</evidence>
<keyword evidence="1" id="KW-0812">Transmembrane</keyword>
<gene>
    <name evidence="2" type="ORF">DAEQUDRAFT_180965</name>
</gene>